<keyword evidence="2" id="KW-1185">Reference proteome</keyword>
<proteinExistence type="predicted"/>
<accession>A0A443NAB9</accession>
<organism evidence="1 2">
    <name type="scientific">Cinnamomum micranthum f. kanehirae</name>
    <dbReference type="NCBI Taxonomy" id="337451"/>
    <lineage>
        <taxon>Eukaryota</taxon>
        <taxon>Viridiplantae</taxon>
        <taxon>Streptophyta</taxon>
        <taxon>Embryophyta</taxon>
        <taxon>Tracheophyta</taxon>
        <taxon>Spermatophyta</taxon>
        <taxon>Magnoliopsida</taxon>
        <taxon>Magnoliidae</taxon>
        <taxon>Laurales</taxon>
        <taxon>Lauraceae</taxon>
        <taxon>Cinnamomum</taxon>
    </lineage>
</organism>
<dbReference type="EMBL" id="QPKB01000002">
    <property type="protein sequence ID" value="RWR75298.1"/>
    <property type="molecule type" value="Genomic_DNA"/>
</dbReference>
<dbReference type="InterPro" id="IPR016024">
    <property type="entry name" value="ARM-type_fold"/>
</dbReference>
<sequence>MEEKPSELLGISSSSSSLLHKLIISLSNPIQQTLANTPYIPPESSTISIKSTLLDLLPKPNSPKDTDALRIKVRDFSLCCAALASAEDGSSPVISWVPRNLSVSAKSAFSELSQAVFCDLDGDFSRRIVDIDVDLRFAPNECKLAVGLMPDVLPLLKGVIKESAVDPAEDEFYAASARVPVVSAVLAAFQFRWLVTQVGYPYLGKLCGLVIPCGLTALDHWSPEVKGQAMIVFIHLARNVNAAELGWYEDAILDACCQNIASSDELWHHLVEMSVLMITCMQRRNPRSSWFERMLGEMLSHLERQPKNKERRNSWLHLIEPVFNAMGLVLLAHFRRIFPLFFGWMHVDDDKTVVLVLQRVYTIMKLTWVRNTPYVERLVDELTILYKESAVRKGREDIRTHIRQIFVLLQQCKGQQLEAAWNKHRDDPNLIALMPSSIKTDIVSHWLEQLC</sequence>
<dbReference type="OrthoDB" id="753785at2759"/>
<evidence type="ECO:0000313" key="1">
    <source>
        <dbReference type="EMBL" id="RWR75298.1"/>
    </source>
</evidence>
<name>A0A443NAB9_9MAGN</name>
<gene>
    <name evidence="1" type="ORF">CKAN_00367400</name>
</gene>
<protein>
    <recommendedName>
        <fullName evidence="3">ARM repeat superfamily protein</fullName>
    </recommendedName>
</protein>
<dbReference type="STRING" id="337451.A0A443NAB9"/>
<dbReference type="PANTHER" id="PTHR14873:SF1">
    <property type="entry name" value="OS06G0694100 PROTEIN"/>
    <property type="match status" value="1"/>
</dbReference>
<dbReference type="Proteomes" id="UP000283530">
    <property type="component" value="Unassembled WGS sequence"/>
</dbReference>
<dbReference type="SUPFAM" id="SSF48371">
    <property type="entry name" value="ARM repeat"/>
    <property type="match status" value="1"/>
</dbReference>
<reference evidence="1 2" key="1">
    <citation type="journal article" date="2019" name="Nat. Plants">
        <title>Stout camphor tree genome fills gaps in understanding of flowering plant genome evolution.</title>
        <authorList>
            <person name="Chaw S.M."/>
            <person name="Liu Y.C."/>
            <person name="Wu Y.W."/>
            <person name="Wang H.Y."/>
            <person name="Lin C.I."/>
            <person name="Wu C.S."/>
            <person name="Ke H.M."/>
            <person name="Chang L.Y."/>
            <person name="Hsu C.Y."/>
            <person name="Yang H.T."/>
            <person name="Sudianto E."/>
            <person name="Hsu M.H."/>
            <person name="Wu K.P."/>
            <person name="Wang L.N."/>
            <person name="Leebens-Mack J.H."/>
            <person name="Tsai I.J."/>
        </authorList>
    </citation>
    <scope>NUCLEOTIDE SEQUENCE [LARGE SCALE GENOMIC DNA]</scope>
    <source>
        <strain evidence="2">cv. Chaw 1501</strain>
        <tissue evidence="1">Young leaves</tissue>
    </source>
</reference>
<dbReference type="AlphaFoldDB" id="A0A443NAB9"/>
<evidence type="ECO:0008006" key="3">
    <source>
        <dbReference type="Google" id="ProtNLM"/>
    </source>
</evidence>
<comment type="caution">
    <text evidence="1">The sequence shown here is derived from an EMBL/GenBank/DDBJ whole genome shotgun (WGS) entry which is preliminary data.</text>
</comment>
<dbReference type="PANTHER" id="PTHR14873">
    <property type="entry name" value="OS06G0694100 PROTEIN"/>
    <property type="match status" value="1"/>
</dbReference>
<evidence type="ECO:0000313" key="2">
    <source>
        <dbReference type="Proteomes" id="UP000283530"/>
    </source>
</evidence>